<dbReference type="PANTHER" id="PTHR47691">
    <property type="entry name" value="REGULATOR-RELATED"/>
    <property type="match status" value="1"/>
</dbReference>
<evidence type="ECO:0000259" key="4">
    <source>
        <dbReference type="SMART" id="SM01043"/>
    </source>
</evidence>
<dbReference type="PRINTS" id="PR00364">
    <property type="entry name" value="DISEASERSIST"/>
</dbReference>
<dbReference type="AlphaFoldDB" id="A0A941EDK4"/>
<evidence type="ECO:0000313" key="6">
    <source>
        <dbReference type="Proteomes" id="UP000676325"/>
    </source>
</evidence>
<dbReference type="InterPro" id="IPR058852">
    <property type="entry name" value="HTH_77"/>
</dbReference>
<dbReference type="InterPro" id="IPR005158">
    <property type="entry name" value="BTAD"/>
</dbReference>
<dbReference type="InterPro" id="IPR016032">
    <property type="entry name" value="Sig_transdc_resp-reg_C-effctor"/>
</dbReference>
<comment type="caution">
    <text evidence="5">The sequence shown here is derived from an EMBL/GenBank/DDBJ whole genome shotgun (WGS) entry which is preliminary data.</text>
</comment>
<dbReference type="InterPro" id="IPR011990">
    <property type="entry name" value="TPR-like_helical_dom_sf"/>
</dbReference>
<dbReference type="SMART" id="SM01043">
    <property type="entry name" value="BTAD"/>
    <property type="match status" value="1"/>
</dbReference>
<dbReference type="RefSeq" id="WP_212519595.1">
    <property type="nucleotide sequence ID" value="NZ_JAGSOH010000057.1"/>
</dbReference>
<gene>
    <name evidence="5" type="ORF">KDK95_19270</name>
</gene>
<dbReference type="InterPro" id="IPR036388">
    <property type="entry name" value="WH-like_DNA-bd_sf"/>
</dbReference>
<dbReference type="InterPro" id="IPR001867">
    <property type="entry name" value="OmpR/PhoB-type_DNA-bd"/>
</dbReference>
<dbReference type="PANTHER" id="PTHR47691:SF3">
    <property type="entry name" value="HTH-TYPE TRANSCRIPTIONAL REGULATOR RV0890C-RELATED"/>
    <property type="match status" value="1"/>
</dbReference>
<name>A0A941EDK4_9ACTN</name>
<dbReference type="Gene3D" id="1.25.40.10">
    <property type="entry name" value="Tetratricopeptide repeat domain"/>
    <property type="match status" value="2"/>
</dbReference>
<dbReference type="SUPFAM" id="SSF52540">
    <property type="entry name" value="P-loop containing nucleoside triphosphate hydrolases"/>
    <property type="match status" value="1"/>
</dbReference>
<dbReference type="SMART" id="SM00862">
    <property type="entry name" value="Trans_reg_C"/>
    <property type="match status" value="1"/>
</dbReference>
<dbReference type="GO" id="GO:0003677">
    <property type="term" value="F:DNA binding"/>
    <property type="evidence" value="ECO:0007669"/>
    <property type="project" value="UniProtKB-KW"/>
</dbReference>
<dbReference type="Pfam" id="PF25872">
    <property type="entry name" value="HTH_77"/>
    <property type="match status" value="1"/>
</dbReference>
<feature type="domain" description="OmpR/PhoB-type" evidence="3">
    <location>
        <begin position="15"/>
        <end position="85"/>
    </location>
</feature>
<protein>
    <recommendedName>
        <fullName evidence="7">AfsR/SARP family transcriptional regulator</fullName>
    </recommendedName>
</protein>
<dbReference type="SUPFAM" id="SSF46894">
    <property type="entry name" value="C-terminal effector domain of the bipartite response regulators"/>
    <property type="match status" value="1"/>
</dbReference>
<feature type="domain" description="Bacterial transcriptional activator" evidence="4">
    <location>
        <begin position="92"/>
        <end position="237"/>
    </location>
</feature>
<dbReference type="Gene3D" id="1.10.10.10">
    <property type="entry name" value="Winged helix-like DNA-binding domain superfamily/Winged helix DNA-binding domain"/>
    <property type="match status" value="1"/>
</dbReference>
<dbReference type="Pfam" id="PF03704">
    <property type="entry name" value="BTAD"/>
    <property type="match status" value="1"/>
</dbReference>
<comment type="similarity">
    <text evidence="1">Belongs to the AfsR/DnrI/RedD regulatory family.</text>
</comment>
<dbReference type="SUPFAM" id="SSF48452">
    <property type="entry name" value="TPR-like"/>
    <property type="match status" value="2"/>
</dbReference>
<accession>A0A941EDK4</accession>
<keyword evidence="6" id="KW-1185">Reference proteome</keyword>
<evidence type="ECO:0000259" key="3">
    <source>
        <dbReference type="SMART" id="SM00862"/>
    </source>
</evidence>
<dbReference type="InterPro" id="IPR027417">
    <property type="entry name" value="P-loop_NTPase"/>
</dbReference>
<dbReference type="EMBL" id="JAGSOH010000057">
    <property type="protein sequence ID" value="MBR7828460.1"/>
    <property type="molecule type" value="Genomic_DNA"/>
</dbReference>
<dbReference type="GO" id="GO:0000160">
    <property type="term" value="P:phosphorelay signal transduction system"/>
    <property type="evidence" value="ECO:0007669"/>
    <property type="project" value="InterPro"/>
</dbReference>
<dbReference type="Proteomes" id="UP000676325">
    <property type="component" value="Unassembled WGS sequence"/>
</dbReference>
<evidence type="ECO:0000256" key="1">
    <source>
        <dbReference type="ARBA" id="ARBA00005820"/>
    </source>
</evidence>
<evidence type="ECO:0000256" key="2">
    <source>
        <dbReference type="ARBA" id="ARBA00023125"/>
    </source>
</evidence>
<sequence length="1079" mass="115098">MAVDLVLLSRVAYRGREIAGSRLGGLLALLADEPGAGCSTSRLVERLWTDAMPEHPTRALQVLVSRARAQIGGDTIVSTPVGYRLALSEEQIDATAVSVYAAAAARCTQAGDQTGALAQSEAALALWDGTPSSEFALGDPLSELRASRAATYRSLVRVRALALSALDRRAEAAETLNELIRENPRDEEVLAQLLLLEAATLGPAAALTRYDAYRRTLRDELGSDPGPDMQRVYRQLLESERPVVRRGIPHAPNELLGRGDDIAKVHDLLRTSRVVSIIGPGGLGKTRLAYAVAGAVGQRVVHLVALAAVTADADVLGEVSSALGVAERGPAAAGPRAVATDPLTGIVNALGPGPALLVLDNCEQVIDGATELVRDLVARSAELRVLTTSRTPLGLSSESVYLLPELSLTTSVELFRQRASSARPGVELSEEPVRDLCRRLDGLPLAVELAAARVRVMSVAEIARRLGDRFTLLRGAARDAPERHRTLHAVIDWSWNLLTPDGRAAMRVLSVFPGGFTAEAARNVLGRDGAVDVLWVLEQLVDQSLVQALDTAAGTRFQMLETVREFSAARRAEAGEGEAVVERFLAWARDLALAHHEAMLGTDVVTSAALARDEQENLLLALRLGLEREDGPSVVAAAALLGALWMFEVDFARLTSLTGQTAGMLSRLRPEPEYVELARTAVVLAVVSAMILQHPAAARTLVALRHLPPAAPDTAARAIWAVFAALVEARDEPFAALHMLCDSDEPMLAAMANIVASFMWQSVNDPDSALKAARRTLAAFEGRPYPWFRVMTHSRIGELCLDLGRGDEAHEHFAATLAVLAELPGLNAFENGSSAARVRSAMVLANLQRGAVAEAEHWLELTVREDGEEAAGLPTFVLVARAEILLARGEVDAGLALWRQAADALRDPRNRALNEKAYAVESWTLEVEAMAVIAHAQHGRLHEVGGLCGRLPRGAAALLRERIGSPAASYSDNPIIGTMLVALAALDLERGQRTGDAAATGSGARMIALAESLRFHSGFQPTMSAGRIRGLVGTAGRPAYTEAVSAYTGLDWNELRAAVSAALLARDHDREHVSGPRSA</sequence>
<evidence type="ECO:0000313" key="5">
    <source>
        <dbReference type="EMBL" id="MBR7828460.1"/>
    </source>
</evidence>
<proteinExistence type="inferred from homology"/>
<evidence type="ECO:0008006" key="7">
    <source>
        <dbReference type="Google" id="ProtNLM"/>
    </source>
</evidence>
<organism evidence="5 6">
    <name type="scientific">Actinospica acidithermotolerans</name>
    <dbReference type="NCBI Taxonomy" id="2828514"/>
    <lineage>
        <taxon>Bacteria</taxon>
        <taxon>Bacillati</taxon>
        <taxon>Actinomycetota</taxon>
        <taxon>Actinomycetes</taxon>
        <taxon>Catenulisporales</taxon>
        <taxon>Actinospicaceae</taxon>
        <taxon>Actinospica</taxon>
    </lineage>
</organism>
<dbReference type="GO" id="GO:0006355">
    <property type="term" value="P:regulation of DNA-templated transcription"/>
    <property type="evidence" value="ECO:0007669"/>
    <property type="project" value="InterPro"/>
</dbReference>
<keyword evidence="2" id="KW-0238">DNA-binding</keyword>
<reference evidence="5" key="1">
    <citation type="submission" date="2021-04" db="EMBL/GenBank/DDBJ databases">
        <title>Genome based classification of Actinospica acidithermotolerans sp. nov., an actinobacterium isolated from an Indonesian hot spring.</title>
        <authorList>
            <person name="Kusuma A.B."/>
            <person name="Putra K.E."/>
            <person name="Nafisah S."/>
            <person name="Loh J."/>
            <person name="Nouioui I."/>
            <person name="Goodfellow M."/>
        </authorList>
    </citation>
    <scope>NUCLEOTIDE SEQUENCE</scope>
    <source>
        <strain evidence="5">MGRD01-02</strain>
    </source>
</reference>